<keyword evidence="9" id="KW-1185">Reference proteome</keyword>
<dbReference type="EC" id="3.4.-.-" evidence="8"/>
<evidence type="ECO:0000313" key="9">
    <source>
        <dbReference type="Proteomes" id="UP001623591"/>
    </source>
</evidence>
<dbReference type="InterPro" id="IPR001567">
    <property type="entry name" value="Pept_M3A_M3B_dom"/>
</dbReference>
<keyword evidence="5 6" id="KW-0482">Metalloprotease</keyword>
<dbReference type="EMBL" id="JBJHZZ010000001">
    <property type="protein sequence ID" value="MFL0245975.1"/>
    <property type="molecule type" value="Genomic_DNA"/>
</dbReference>
<keyword evidence="3 6" id="KW-0378">Hydrolase</keyword>
<comment type="cofactor">
    <cofactor evidence="6">
        <name>Zn(2+)</name>
        <dbReference type="ChEBI" id="CHEBI:29105"/>
    </cofactor>
    <text evidence="6">Binds 1 zinc ion.</text>
</comment>
<comment type="caution">
    <text evidence="8">The sequence shown here is derived from an EMBL/GenBank/DDBJ whole genome shotgun (WGS) entry which is preliminary data.</text>
</comment>
<dbReference type="SUPFAM" id="SSF55486">
    <property type="entry name" value="Metalloproteases ('zincins'), catalytic domain"/>
    <property type="match status" value="1"/>
</dbReference>
<keyword evidence="2 6" id="KW-0479">Metal-binding</keyword>
<protein>
    <submittedName>
        <fullName evidence="8">M3 family oligoendopeptidase</fullName>
        <ecNumber evidence="8">3.4.-.-</ecNumber>
    </submittedName>
</protein>
<dbReference type="InterPro" id="IPR011976">
    <property type="entry name" value="Pept_M3B_oligopep-rel"/>
</dbReference>
<evidence type="ECO:0000256" key="1">
    <source>
        <dbReference type="ARBA" id="ARBA00022670"/>
    </source>
</evidence>
<evidence type="ECO:0000256" key="3">
    <source>
        <dbReference type="ARBA" id="ARBA00022801"/>
    </source>
</evidence>
<gene>
    <name evidence="8" type="ORF">ACJDUG_03155</name>
</gene>
<dbReference type="CDD" id="cd09606">
    <property type="entry name" value="M3B_PepF"/>
    <property type="match status" value="1"/>
</dbReference>
<accession>A0ABW8T2Y9</accession>
<evidence type="ECO:0000256" key="4">
    <source>
        <dbReference type="ARBA" id="ARBA00022833"/>
    </source>
</evidence>
<dbReference type="GO" id="GO:0016787">
    <property type="term" value="F:hydrolase activity"/>
    <property type="evidence" value="ECO:0007669"/>
    <property type="project" value="UniProtKB-KW"/>
</dbReference>
<evidence type="ECO:0000313" key="8">
    <source>
        <dbReference type="EMBL" id="MFL0245975.1"/>
    </source>
</evidence>
<keyword evidence="1 6" id="KW-0645">Protease</keyword>
<feature type="domain" description="Peptidase M3A/M3B catalytic" evidence="7">
    <location>
        <begin position="165"/>
        <end position="539"/>
    </location>
</feature>
<dbReference type="PANTHER" id="PTHR11804">
    <property type="entry name" value="PROTEASE M3 THIMET OLIGOPEPTIDASE-RELATED"/>
    <property type="match status" value="1"/>
</dbReference>
<evidence type="ECO:0000256" key="6">
    <source>
        <dbReference type="RuleBase" id="RU003435"/>
    </source>
</evidence>
<comment type="similarity">
    <text evidence="6">Belongs to the peptidase M3 family.</text>
</comment>
<dbReference type="Proteomes" id="UP001623591">
    <property type="component" value="Unassembled WGS sequence"/>
</dbReference>
<dbReference type="PANTHER" id="PTHR11804:SF28">
    <property type="entry name" value="OLIGOENDOPEPTIDASE F"/>
    <property type="match status" value="1"/>
</dbReference>
<reference evidence="8 9" key="1">
    <citation type="submission" date="2024-11" db="EMBL/GenBank/DDBJ databases">
        <authorList>
            <person name="Heng Y.C."/>
            <person name="Lim A.C.H."/>
            <person name="Lee J.K.Y."/>
            <person name="Kittelmann S."/>
        </authorList>
    </citation>
    <scope>NUCLEOTIDE SEQUENCE [LARGE SCALE GENOMIC DNA]</scope>
    <source>
        <strain evidence="8 9">WILCCON 0185</strain>
    </source>
</reference>
<dbReference type="NCBIfam" id="TIGR02289">
    <property type="entry name" value="M3_not_pepF"/>
    <property type="match status" value="1"/>
</dbReference>
<dbReference type="Gene3D" id="1.10.1370.30">
    <property type="match status" value="1"/>
</dbReference>
<keyword evidence="4 6" id="KW-0862">Zinc</keyword>
<dbReference type="InterPro" id="IPR045090">
    <property type="entry name" value="Pept_M3A_M3B"/>
</dbReference>
<evidence type="ECO:0000256" key="2">
    <source>
        <dbReference type="ARBA" id="ARBA00022723"/>
    </source>
</evidence>
<proteinExistence type="inferred from homology"/>
<evidence type="ECO:0000259" key="7">
    <source>
        <dbReference type="Pfam" id="PF01432"/>
    </source>
</evidence>
<sequence length="564" mass="66427">MKFNDYQYTRPDIKKIEVNFKTLLKTFNNADSFQEQDSIMEKITKLRSDFDSMAQIASIRHTIDTTDKFYDAEQDFFDETMPIYQGLTTDFYRALINSKYRKELENKWGKQLFTIAELTLKTFSPEIIEDLQIENKLSSEYTKLIASAKIMFEGEERNLSQLTPFMQSTDRDMRKKANEAKYSFMKENEEKFDNIYDKLVKVRHKIAKKLGFKNFIELGYARMLRADYNAEMVSNFRKQVKDYIVPAATKLRERQKLRLNLDSLKYYDEKFSFNSGNAKPHGNPEFILNSGKEMYSELSPETKEFFDFMVENNLMDLISKRGKAGGGYCTYISKYKAPFIFSNFNGTSGDVDVLTHEAGHAFQVYSSRNYETPEYNFPTYEACEIHSMSMEFFTYPWMNLFFKEEVDKYKYFHLSEALLFIPYGVTVDEFQHFIYENPDASPMERKEAWRNIEKKYLPYRDYETNEYLEKGGWWHQQGHIFEAPFYYIDYTLAQICAFQFFNKATENREKAWSDYLRLCKAGGSASFLELVKLANLVSPFDNGCVSSVIGNIEAFLNNIDDARL</sequence>
<organism evidence="8 9">
    <name type="scientific">Candidatus Clostridium stratigraminis</name>
    <dbReference type="NCBI Taxonomy" id="3381661"/>
    <lineage>
        <taxon>Bacteria</taxon>
        <taxon>Bacillati</taxon>
        <taxon>Bacillota</taxon>
        <taxon>Clostridia</taxon>
        <taxon>Eubacteriales</taxon>
        <taxon>Clostridiaceae</taxon>
        <taxon>Clostridium</taxon>
    </lineage>
</organism>
<evidence type="ECO:0000256" key="5">
    <source>
        <dbReference type="ARBA" id="ARBA00023049"/>
    </source>
</evidence>
<name>A0ABW8T2Y9_9CLOT</name>
<dbReference type="Pfam" id="PF01432">
    <property type="entry name" value="Peptidase_M3"/>
    <property type="match status" value="1"/>
</dbReference>
<dbReference type="RefSeq" id="WP_406768428.1">
    <property type="nucleotide sequence ID" value="NZ_JBJHZZ010000001.1"/>
</dbReference>